<evidence type="ECO:0000256" key="6">
    <source>
        <dbReference type="ARBA" id="ARBA00022989"/>
    </source>
</evidence>
<proteinExistence type="predicted"/>
<dbReference type="FunFam" id="2.60.40.60:FF:000092">
    <property type="entry name" value="Protocadherin 8"/>
    <property type="match status" value="1"/>
</dbReference>
<dbReference type="PROSITE" id="PS50268">
    <property type="entry name" value="CADHERIN_2"/>
    <property type="match status" value="1"/>
</dbReference>
<keyword evidence="3" id="KW-0677">Repeat</keyword>
<dbReference type="GO" id="GO:0007156">
    <property type="term" value="P:homophilic cell adhesion via plasma membrane adhesion molecules"/>
    <property type="evidence" value="ECO:0007669"/>
    <property type="project" value="InterPro"/>
</dbReference>
<evidence type="ECO:0000256" key="3">
    <source>
        <dbReference type="ARBA" id="ARBA00022737"/>
    </source>
</evidence>
<dbReference type="InterPro" id="IPR015919">
    <property type="entry name" value="Cadherin-like_sf"/>
</dbReference>
<evidence type="ECO:0000256" key="8">
    <source>
        <dbReference type="PROSITE-ProRule" id="PRU00043"/>
    </source>
</evidence>
<sequence>MITFLLQVLENTAVGTIIAKILATDADSGDFGIVVYDIEAHNESHLPFSVNSTSGQIIVTSFIDYELKKNYHFDLTARNPHDPSCSRLRVEVLVDSQNEFIPRFLTTKQHFEVSTRAIKGE</sequence>
<dbReference type="PANTHER" id="PTHR24025:SF23">
    <property type="entry name" value="NEURAL-CADHERIN"/>
    <property type="match status" value="1"/>
</dbReference>
<comment type="subcellular location">
    <subcellularLocation>
        <location evidence="1">Membrane</location>
    </subcellularLocation>
</comment>
<dbReference type="PANTHER" id="PTHR24025">
    <property type="entry name" value="DESMOGLEIN FAMILY MEMBER"/>
    <property type="match status" value="1"/>
</dbReference>
<dbReference type="CDD" id="cd11304">
    <property type="entry name" value="Cadherin_repeat"/>
    <property type="match status" value="1"/>
</dbReference>
<evidence type="ECO:0000313" key="10">
    <source>
        <dbReference type="Proteomes" id="UP000887564"/>
    </source>
</evidence>
<evidence type="ECO:0000313" key="11">
    <source>
        <dbReference type="WBParaSite" id="PEQ_0001361301-mRNA-1"/>
    </source>
</evidence>
<keyword evidence="7" id="KW-0472">Membrane</keyword>
<dbReference type="Proteomes" id="UP000887564">
    <property type="component" value="Unplaced"/>
</dbReference>
<dbReference type="GO" id="GO:0016020">
    <property type="term" value="C:membrane"/>
    <property type="evidence" value="ECO:0007669"/>
    <property type="project" value="UniProtKB-SubCell"/>
</dbReference>
<dbReference type="SMART" id="SM00112">
    <property type="entry name" value="CA"/>
    <property type="match status" value="1"/>
</dbReference>
<dbReference type="Pfam" id="PF00028">
    <property type="entry name" value="Cadherin"/>
    <property type="match status" value="1"/>
</dbReference>
<reference evidence="11" key="1">
    <citation type="submission" date="2022-11" db="UniProtKB">
        <authorList>
            <consortium name="WormBaseParasite"/>
        </authorList>
    </citation>
    <scope>IDENTIFICATION</scope>
</reference>
<dbReference type="InterPro" id="IPR050971">
    <property type="entry name" value="Cadherin-domain_protein"/>
</dbReference>
<dbReference type="SUPFAM" id="SSF49313">
    <property type="entry name" value="Cadherin-like"/>
    <property type="match status" value="1"/>
</dbReference>
<organism evidence="10 11">
    <name type="scientific">Parascaris equorum</name>
    <name type="common">Equine roundworm</name>
    <dbReference type="NCBI Taxonomy" id="6256"/>
    <lineage>
        <taxon>Eukaryota</taxon>
        <taxon>Metazoa</taxon>
        <taxon>Ecdysozoa</taxon>
        <taxon>Nematoda</taxon>
        <taxon>Chromadorea</taxon>
        <taxon>Rhabditida</taxon>
        <taxon>Spirurina</taxon>
        <taxon>Ascaridomorpha</taxon>
        <taxon>Ascaridoidea</taxon>
        <taxon>Ascarididae</taxon>
        <taxon>Parascaris</taxon>
    </lineage>
</organism>
<dbReference type="GO" id="GO:0005911">
    <property type="term" value="C:cell-cell junction"/>
    <property type="evidence" value="ECO:0007669"/>
    <property type="project" value="TreeGrafter"/>
</dbReference>
<evidence type="ECO:0000256" key="5">
    <source>
        <dbReference type="ARBA" id="ARBA00022889"/>
    </source>
</evidence>
<dbReference type="GO" id="GO:0005509">
    <property type="term" value="F:calcium ion binding"/>
    <property type="evidence" value="ECO:0007669"/>
    <property type="project" value="UniProtKB-UniRule"/>
</dbReference>
<accession>A0A914S4S5</accession>
<evidence type="ECO:0000256" key="1">
    <source>
        <dbReference type="ARBA" id="ARBA00004370"/>
    </source>
</evidence>
<evidence type="ECO:0000256" key="7">
    <source>
        <dbReference type="ARBA" id="ARBA00023136"/>
    </source>
</evidence>
<evidence type="ECO:0000256" key="4">
    <source>
        <dbReference type="ARBA" id="ARBA00022837"/>
    </source>
</evidence>
<protein>
    <submittedName>
        <fullName evidence="11">Cadherin domain-containing protein</fullName>
    </submittedName>
</protein>
<keyword evidence="2" id="KW-0812">Transmembrane</keyword>
<keyword evidence="10" id="KW-1185">Reference proteome</keyword>
<name>A0A914S4S5_PAREQ</name>
<feature type="domain" description="Cadherin" evidence="9">
    <location>
        <begin position="7"/>
        <end position="104"/>
    </location>
</feature>
<dbReference type="InterPro" id="IPR002126">
    <property type="entry name" value="Cadherin-like_dom"/>
</dbReference>
<keyword evidence="4 8" id="KW-0106">Calcium</keyword>
<dbReference type="WBParaSite" id="PEQ_0001361301-mRNA-1">
    <property type="protein sequence ID" value="PEQ_0001361301-mRNA-1"/>
    <property type="gene ID" value="PEQ_0001361301"/>
</dbReference>
<evidence type="ECO:0000259" key="9">
    <source>
        <dbReference type="PROSITE" id="PS50268"/>
    </source>
</evidence>
<evidence type="ECO:0000256" key="2">
    <source>
        <dbReference type="ARBA" id="ARBA00022692"/>
    </source>
</evidence>
<keyword evidence="5" id="KW-0130">Cell adhesion</keyword>
<dbReference type="AlphaFoldDB" id="A0A914S4S5"/>
<dbReference type="Gene3D" id="2.60.40.60">
    <property type="entry name" value="Cadherins"/>
    <property type="match status" value="1"/>
</dbReference>
<keyword evidence="6" id="KW-1133">Transmembrane helix</keyword>